<reference evidence="2" key="1">
    <citation type="journal article" date="2008" name="Nat. Genet.">
        <title>The Pristionchus pacificus genome provides a unique perspective on nematode lifestyle and parasitism.</title>
        <authorList>
            <person name="Dieterich C."/>
            <person name="Clifton S.W."/>
            <person name="Schuster L.N."/>
            <person name="Chinwalla A."/>
            <person name="Delehaunty K."/>
            <person name="Dinkelacker I."/>
            <person name="Fulton L."/>
            <person name="Fulton R."/>
            <person name="Godfrey J."/>
            <person name="Minx P."/>
            <person name="Mitreva M."/>
            <person name="Roeseler W."/>
            <person name="Tian H."/>
            <person name="Witte H."/>
            <person name="Yang S.P."/>
            <person name="Wilson R.K."/>
            <person name="Sommer R.J."/>
        </authorList>
    </citation>
    <scope>NUCLEOTIDE SEQUENCE [LARGE SCALE GENOMIC DNA]</scope>
    <source>
        <strain evidence="2">PS312</strain>
    </source>
</reference>
<name>A0A2A6B9T0_PRIPA</name>
<dbReference type="AlphaFoldDB" id="A0A2A6B9T0"/>
<reference evidence="1" key="2">
    <citation type="submission" date="2022-06" db="UniProtKB">
        <authorList>
            <consortium name="EnsemblMetazoa"/>
        </authorList>
    </citation>
    <scope>IDENTIFICATION</scope>
    <source>
        <strain evidence="1">PS312</strain>
    </source>
</reference>
<accession>A0A2A6B9T0</accession>
<organism evidence="1 2">
    <name type="scientific">Pristionchus pacificus</name>
    <name type="common">Parasitic nematode worm</name>
    <dbReference type="NCBI Taxonomy" id="54126"/>
    <lineage>
        <taxon>Eukaryota</taxon>
        <taxon>Metazoa</taxon>
        <taxon>Ecdysozoa</taxon>
        <taxon>Nematoda</taxon>
        <taxon>Chromadorea</taxon>
        <taxon>Rhabditida</taxon>
        <taxon>Rhabditina</taxon>
        <taxon>Diplogasteromorpha</taxon>
        <taxon>Diplogasteroidea</taxon>
        <taxon>Neodiplogasteridae</taxon>
        <taxon>Pristionchus</taxon>
    </lineage>
</organism>
<keyword evidence="2" id="KW-1185">Reference proteome</keyword>
<proteinExistence type="predicted"/>
<protein>
    <submittedName>
        <fullName evidence="1">Uncharacterized protein</fullName>
    </submittedName>
</protein>
<accession>A0A8R1YTZ2</accession>
<evidence type="ECO:0000313" key="2">
    <source>
        <dbReference type="Proteomes" id="UP000005239"/>
    </source>
</evidence>
<evidence type="ECO:0000313" key="1">
    <source>
        <dbReference type="EnsemblMetazoa" id="PPA33582.1"/>
    </source>
</evidence>
<gene>
    <name evidence="1" type="primary">WBGene00271951</name>
</gene>
<dbReference type="Proteomes" id="UP000005239">
    <property type="component" value="Unassembled WGS sequence"/>
</dbReference>
<sequence>MKAIVKPANSCHIGPNPGGMLAGFSAYAKTGISFGYDTFANPDPAYLECSSNACRCKGTALMPFDNIDGSTRYFPFMGMNEEGKWVGFSAYARGTDKKNDGRAHCVNYTPATYQLCGDLYTYEGMQKGDLPCGENQFSHWTEGGRKYTSVLTCAPEGWMADGFVVRPEFVHCIKDS</sequence>
<dbReference type="EnsemblMetazoa" id="PPA33582.1">
    <property type="protein sequence ID" value="PPA33582.1"/>
    <property type="gene ID" value="WBGene00271951"/>
</dbReference>